<name>A0AAE0Y441_9GAST</name>
<keyword evidence="2" id="KW-0732">Signal</keyword>
<evidence type="ECO:0000256" key="1">
    <source>
        <dbReference type="SAM" id="MobiDB-lite"/>
    </source>
</evidence>
<protein>
    <submittedName>
        <fullName evidence="3">Uncharacterized protein</fullName>
    </submittedName>
</protein>
<proteinExistence type="predicted"/>
<feature type="compositionally biased region" description="Low complexity" evidence="1">
    <location>
        <begin position="57"/>
        <end position="71"/>
    </location>
</feature>
<keyword evidence="4" id="KW-1185">Reference proteome</keyword>
<dbReference type="AlphaFoldDB" id="A0AAE0Y441"/>
<evidence type="ECO:0000313" key="3">
    <source>
        <dbReference type="EMBL" id="KAK3730878.1"/>
    </source>
</evidence>
<evidence type="ECO:0000256" key="2">
    <source>
        <dbReference type="SAM" id="SignalP"/>
    </source>
</evidence>
<feature type="region of interest" description="Disordered" evidence="1">
    <location>
        <begin position="20"/>
        <end position="71"/>
    </location>
</feature>
<comment type="caution">
    <text evidence="3">The sequence shown here is derived from an EMBL/GenBank/DDBJ whole genome shotgun (WGS) entry which is preliminary data.</text>
</comment>
<accession>A0AAE0Y441</accession>
<gene>
    <name evidence="3" type="ORF">RRG08_055607</name>
</gene>
<dbReference type="Proteomes" id="UP001283361">
    <property type="component" value="Unassembled WGS sequence"/>
</dbReference>
<feature type="chain" id="PRO_5042044234" evidence="2">
    <location>
        <begin position="20"/>
        <end position="82"/>
    </location>
</feature>
<dbReference type="EMBL" id="JAWDGP010007050">
    <property type="protein sequence ID" value="KAK3730878.1"/>
    <property type="molecule type" value="Genomic_DNA"/>
</dbReference>
<reference evidence="3" key="1">
    <citation type="journal article" date="2023" name="G3 (Bethesda)">
        <title>A reference genome for the long-term kleptoplast-retaining sea slug Elysia crispata morphotype clarki.</title>
        <authorList>
            <person name="Eastman K.E."/>
            <person name="Pendleton A.L."/>
            <person name="Shaikh M.A."/>
            <person name="Suttiyut T."/>
            <person name="Ogas R."/>
            <person name="Tomko P."/>
            <person name="Gavelis G."/>
            <person name="Widhalm J.R."/>
            <person name="Wisecaver J.H."/>
        </authorList>
    </citation>
    <scope>NUCLEOTIDE SEQUENCE</scope>
    <source>
        <strain evidence="3">ECLA1</strain>
    </source>
</reference>
<organism evidence="3 4">
    <name type="scientific">Elysia crispata</name>
    <name type="common">lettuce slug</name>
    <dbReference type="NCBI Taxonomy" id="231223"/>
    <lineage>
        <taxon>Eukaryota</taxon>
        <taxon>Metazoa</taxon>
        <taxon>Spiralia</taxon>
        <taxon>Lophotrochozoa</taxon>
        <taxon>Mollusca</taxon>
        <taxon>Gastropoda</taxon>
        <taxon>Heterobranchia</taxon>
        <taxon>Euthyneura</taxon>
        <taxon>Panpulmonata</taxon>
        <taxon>Sacoglossa</taxon>
        <taxon>Placobranchoidea</taxon>
        <taxon>Plakobranchidae</taxon>
        <taxon>Elysia</taxon>
    </lineage>
</organism>
<sequence length="82" mass="8992">MRRRVYCFALVLVLAKLKGLPPLSSTDDFSEFKTSLSPPSSSPGLPPLSSTDEFSEFKTSLSPPSSSPGISYSFFLEHYLTN</sequence>
<feature type="signal peptide" evidence="2">
    <location>
        <begin position="1"/>
        <end position="19"/>
    </location>
</feature>
<evidence type="ECO:0000313" key="4">
    <source>
        <dbReference type="Proteomes" id="UP001283361"/>
    </source>
</evidence>